<evidence type="ECO:0000256" key="3">
    <source>
        <dbReference type="ARBA" id="ARBA00022692"/>
    </source>
</evidence>
<keyword evidence="6" id="KW-1003">Cell membrane</keyword>
<sequence length="265" mass="28416">MFGYIVLYVLIVGLANLVGVISGMGGGVIIKPLMDSLQVHSMATIDFFSTVAVFTTSIVSTGRQLKTGALAFSRRLLFIAVGAGIGGIAGKMWLSYLVGSLGEQSASGIQIATTIVLLFVSIVYTFRFKHVSLHLSRNHWYFFASLSLGLLSSFMGIGGGPMNVALFLFAFGVDIKVSTMYSIVTIFSSQLLKLATIGADVFAARTVVLEDTGIVWFIIPAAIVGGIIGTRLSQYLSDAQVEIIYLLICVVVLVINMMNLWHLIG</sequence>
<dbReference type="OrthoDB" id="3181470at2"/>
<dbReference type="Proteomes" id="UP000286773">
    <property type="component" value="Unassembled WGS sequence"/>
</dbReference>
<proteinExistence type="inferred from homology"/>
<name>A0A430AUJ8_9ENTE</name>
<feature type="transmembrane region" description="Helical" evidence="6">
    <location>
        <begin position="214"/>
        <end position="232"/>
    </location>
</feature>
<evidence type="ECO:0000313" key="8">
    <source>
        <dbReference type="Proteomes" id="UP000286773"/>
    </source>
</evidence>
<organism evidence="7 8">
    <name type="scientific">Vagococcus acidifermentans</name>
    <dbReference type="NCBI Taxonomy" id="564710"/>
    <lineage>
        <taxon>Bacteria</taxon>
        <taxon>Bacillati</taxon>
        <taxon>Bacillota</taxon>
        <taxon>Bacilli</taxon>
        <taxon>Lactobacillales</taxon>
        <taxon>Enterococcaceae</taxon>
        <taxon>Vagococcus</taxon>
    </lineage>
</organism>
<protein>
    <recommendedName>
        <fullName evidence="6">Probable membrane transporter protein</fullName>
    </recommendedName>
</protein>
<dbReference type="RefSeq" id="WP_126813643.1">
    <property type="nucleotide sequence ID" value="NZ_NGKC01000007.1"/>
</dbReference>
<accession>A0A430AUJ8</accession>
<dbReference type="PANTHER" id="PTHR43701">
    <property type="entry name" value="MEMBRANE TRANSPORTER PROTEIN MJ0441-RELATED"/>
    <property type="match status" value="1"/>
</dbReference>
<evidence type="ECO:0000256" key="1">
    <source>
        <dbReference type="ARBA" id="ARBA00004141"/>
    </source>
</evidence>
<feature type="transmembrane region" description="Helical" evidence="6">
    <location>
        <begin position="244"/>
        <end position="264"/>
    </location>
</feature>
<evidence type="ECO:0000256" key="4">
    <source>
        <dbReference type="ARBA" id="ARBA00022989"/>
    </source>
</evidence>
<dbReference type="PANTHER" id="PTHR43701:SF2">
    <property type="entry name" value="MEMBRANE TRANSPORTER PROTEIN YJNA-RELATED"/>
    <property type="match status" value="1"/>
</dbReference>
<dbReference type="InterPro" id="IPR051598">
    <property type="entry name" value="TSUP/Inactive_protease-like"/>
</dbReference>
<feature type="transmembrane region" description="Helical" evidence="6">
    <location>
        <begin position="140"/>
        <end position="158"/>
    </location>
</feature>
<feature type="transmembrane region" description="Helical" evidence="6">
    <location>
        <begin position="42"/>
        <end position="63"/>
    </location>
</feature>
<dbReference type="GO" id="GO:0005886">
    <property type="term" value="C:plasma membrane"/>
    <property type="evidence" value="ECO:0007669"/>
    <property type="project" value="UniProtKB-SubCell"/>
</dbReference>
<evidence type="ECO:0000313" key="7">
    <source>
        <dbReference type="EMBL" id="RSU11732.1"/>
    </source>
</evidence>
<feature type="transmembrane region" description="Helical" evidence="6">
    <location>
        <begin position="75"/>
        <end position="96"/>
    </location>
</feature>
<reference evidence="7 8" key="1">
    <citation type="submission" date="2017-05" db="EMBL/GenBank/DDBJ databases">
        <title>Vagococcus spp. assemblies.</title>
        <authorList>
            <person name="Gulvik C.A."/>
        </authorList>
    </citation>
    <scope>NUCLEOTIDE SEQUENCE [LARGE SCALE GENOMIC DNA]</scope>
    <source>
        <strain evidence="7 8">LMG 24798</strain>
    </source>
</reference>
<feature type="transmembrane region" description="Helical" evidence="6">
    <location>
        <begin position="108"/>
        <end position="128"/>
    </location>
</feature>
<comment type="similarity">
    <text evidence="2 6">Belongs to the 4-toluene sulfonate uptake permease (TSUP) (TC 2.A.102) family.</text>
</comment>
<evidence type="ECO:0000256" key="5">
    <source>
        <dbReference type="ARBA" id="ARBA00023136"/>
    </source>
</evidence>
<dbReference type="EMBL" id="NGKC01000007">
    <property type="protein sequence ID" value="RSU11732.1"/>
    <property type="molecule type" value="Genomic_DNA"/>
</dbReference>
<gene>
    <name evidence="7" type="ORF">CBF27_07150</name>
</gene>
<keyword evidence="8" id="KW-1185">Reference proteome</keyword>
<keyword evidence="5 6" id="KW-0472">Membrane</keyword>
<dbReference type="AlphaFoldDB" id="A0A430AUJ8"/>
<dbReference type="Pfam" id="PF01925">
    <property type="entry name" value="TauE"/>
    <property type="match status" value="1"/>
</dbReference>
<feature type="transmembrane region" description="Helical" evidence="6">
    <location>
        <begin position="7"/>
        <end position="30"/>
    </location>
</feature>
<evidence type="ECO:0000256" key="6">
    <source>
        <dbReference type="RuleBase" id="RU363041"/>
    </source>
</evidence>
<dbReference type="InterPro" id="IPR002781">
    <property type="entry name" value="TM_pro_TauE-like"/>
</dbReference>
<keyword evidence="3 6" id="KW-0812">Transmembrane</keyword>
<evidence type="ECO:0000256" key="2">
    <source>
        <dbReference type="ARBA" id="ARBA00009142"/>
    </source>
</evidence>
<keyword evidence="4 6" id="KW-1133">Transmembrane helix</keyword>
<comment type="subcellular location">
    <subcellularLocation>
        <location evidence="6">Cell membrane</location>
        <topology evidence="6">Multi-pass membrane protein</topology>
    </subcellularLocation>
    <subcellularLocation>
        <location evidence="1">Membrane</location>
        <topology evidence="1">Multi-pass membrane protein</topology>
    </subcellularLocation>
</comment>
<comment type="caution">
    <text evidence="7">The sequence shown here is derived from an EMBL/GenBank/DDBJ whole genome shotgun (WGS) entry which is preliminary data.</text>
</comment>